<accession>A0AAN9ECK8</accession>
<feature type="compositionally biased region" description="Low complexity" evidence="1">
    <location>
        <begin position="17"/>
        <end position="35"/>
    </location>
</feature>
<keyword evidence="2" id="KW-0812">Transmembrane</keyword>
<evidence type="ECO:0000256" key="1">
    <source>
        <dbReference type="SAM" id="MobiDB-lite"/>
    </source>
</evidence>
<keyword evidence="4" id="KW-1185">Reference proteome</keyword>
<evidence type="ECO:0008006" key="5">
    <source>
        <dbReference type="Google" id="ProtNLM"/>
    </source>
</evidence>
<protein>
    <recommendedName>
        <fullName evidence="5">Transmembrane protein</fullName>
    </recommendedName>
</protein>
<evidence type="ECO:0000313" key="4">
    <source>
        <dbReference type="Proteomes" id="UP001372338"/>
    </source>
</evidence>
<evidence type="ECO:0000313" key="3">
    <source>
        <dbReference type="EMBL" id="KAK7251909.1"/>
    </source>
</evidence>
<feature type="compositionally biased region" description="Acidic residues" evidence="1">
    <location>
        <begin position="60"/>
        <end position="70"/>
    </location>
</feature>
<feature type="region of interest" description="Disordered" evidence="1">
    <location>
        <begin position="56"/>
        <end position="87"/>
    </location>
</feature>
<gene>
    <name evidence="3" type="ORF">RIF29_35519</name>
</gene>
<reference evidence="3 4" key="1">
    <citation type="submission" date="2024-01" db="EMBL/GenBank/DDBJ databases">
        <title>The genomes of 5 underutilized Papilionoideae crops provide insights into root nodulation and disease resistanc.</title>
        <authorList>
            <person name="Yuan L."/>
        </authorList>
    </citation>
    <scope>NUCLEOTIDE SEQUENCE [LARGE SCALE GENOMIC DNA]</scope>
    <source>
        <strain evidence="3">ZHUSHIDOU_FW_LH</strain>
        <tissue evidence="3">Leaf</tissue>
    </source>
</reference>
<organism evidence="3 4">
    <name type="scientific">Crotalaria pallida</name>
    <name type="common">Smooth rattlebox</name>
    <name type="synonym">Crotalaria striata</name>
    <dbReference type="NCBI Taxonomy" id="3830"/>
    <lineage>
        <taxon>Eukaryota</taxon>
        <taxon>Viridiplantae</taxon>
        <taxon>Streptophyta</taxon>
        <taxon>Embryophyta</taxon>
        <taxon>Tracheophyta</taxon>
        <taxon>Spermatophyta</taxon>
        <taxon>Magnoliopsida</taxon>
        <taxon>eudicotyledons</taxon>
        <taxon>Gunneridae</taxon>
        <taxon>Pentapetalae</taxon>
        <taxon>rosids</taxon>
        <taxon>fabids</taxon>
        <taxon>Fabales</taxon>
        <taxon>Fabaceae</taxon>
        <taxon>Papilionoideae</taxon>
        <taxon>50 kb inversion clade</taxon>
        <taxon>genistoids sensu lato</taxon>
        <taxon>core genistoids</taxon>
        <taxon>Crotalarieae</taxon>
        <taxon>Crotalaria</taxon>
    </lineage>
</organism>
<sequence length="208" mass="23618">MENSEEDFNEWQQIEYPSSSSSSETSSPRVHRSSSVVEFNTESVVNKDNNFLQKFRAEDDQSIVEEDSEDGTSTSPSEGVITMPAPVPPSDWRRRVVKEGGELLKLRFEAIRVWVTSKVRNCAMYVGAFWSITCVTGAAAAAVAVLVLVIYRRIQRRRRRVIGRQSVEHLVYLLREKDEKISQLLLQIAQLNEVLTSRCKVPVLRISS</sequence>
<dbReference type="Proteomes" id="UP001372338">
    <property type="component" value="Unassembled WGS sequence"/>
</dbReference>
<dbReference type="AlphaFoldDB" id="A0AAN9ECK8"/>
<evidence type="ECO:0000256" key="2">
    <source>
        <dbReference type="SAM" id="Phobius"/>
    </source>
</evidence>
<feature type="region of interest" description="Disordered" evidence="1">
    <location>
        <begin position="1"/>
        <end position="35"/>
    </location>
</feature>
<comment type="caution">
    <text evidence="3">The sequence shown here is derived from an EMBL/GenBank/DDBJ whole genome shotgun (WGS) entry which is preliminary data.</text>
</comment>
<dbReference type="PANTHER" id="PTHR37206:SF4">
    <property type="entry name" value="TRANSMEMBRANE PROTEIN"/>
    <property type="match status" value="1"/>
</dbReference>
<dbReference type="EMBL" id="JAYWIO010000007">
    <property type="protein sequence ID" value="KAK7251909.1"/>
    <property type="molecule type" value="Genomic_DNA"/>
</dbReference>
<dbReference type="PANTHER" id="PTHR37206">
    <property type="entry name" value="TRANSMEMBRANE PROTEIN"/>
    <property type="match status" value="1"/>
</dbReference>
<name>A0AAN9ECK8_CROPI</name>
<feature type="transmembrane region" description="Helical" evidence="2">
    <location>
        <begin position="128"/>
        <end position="151"/>
    </location>
</feature>
<keyword evidence="2" id="KW-1133">Transmembrane helix</keyword>
<proteinExistence type="predicted"/>
<keyword evidence="2" id="KW-0472">Membrane</keyword>